<organism evidence="1">
    <name type="scientific">Prevotella sp. GTC17253</name>
    <dbReference type="NCBI Taxonomy" id="3236793"/>
    <lineage>
        <taxon>Bacteria</taxon>
        <taxon>Pseudomonadati</taxon>
        <taxon>Bacteroidota</taxon>
        <taxon>Bacteroidia</taxon>
        <taxon>Bacteroidales</taxon>
        <taxon>Prevotellaceae</taxon>
        <taxon>Prevotella</taxon>
    </lineage>
</organism>
<reference evidence="1" key="1">
    <citation type="submission" date="2024-07" db="EMBL/GenBank/DDBJ databases">
        <title>Complete genome sequence of Prevotella sp. YM-2024 GTC17253.</title>
        <authorList>
            <person name="Hayashi M."/>
            <person name="Muto Y."/>
            <person name="Tanaka K."/>
            <person name="Niwa H."/>
        </authorList>
    </citation>
    <scope>NUCLEOTIDE SEQUENCE</scope>
    <source>
        <strain evidence="1">GTC17253</strain>
    </source>
</reference>
<accession>A0AB33IWD0</accession>
<proteinExistence type="predicted"/>
<dbReference type="AlphaFoldDB" id="A0AB33IWD0"/>
<sequence length="84" mass="9828">MDKSLELQQSILRDVASLFGNTDALKKLHKYLNKLKKEETSKMSKAEKEEILDDIRDGLREAKMAREKKITLQSAQDFLNEIRY</sequence>
<dbReference type="EMBL" id="AP035785">
    <property type="protein sequence ID" value="BFO71652.1"/>
    <property type="molecule type" value="Genomic_DNA"/>
</dbReference>
<evidence type="ECO:0000313" key="1">
    <source>
        <dbReference type="EMBL" id="BFO71652.1"/>
    </source>
</evidence>
<name>A0AB33IWD0_9BACT</name>
<protein>
    <submittedName>
        <fullName evidence="1">Uncharacterized protein</fullName>
    </submittedName>
</protein>
<gene>
    <name evidence="1" type="ORF">GTC17253_16180</name>
</gene>